<dbReference type="EMBL" id="CP002830">
    <property type="protein sequence ID" value="AEI65696.1"/>
    <property type="molecule type" value="Genomic_DNA"/>
</dbReference>
<dbReference type="Proteomes" id="UP000000488">
    <property type="component" value="Chromosome"/>
</dbReference>
<dbReference type="KEGG" id="mfu:LILAB_18970"/>
<reference evidence="2 3" key="1">
    <citation type="journal article" date="2011" name="J. Bacteriol.">
        <title>Genome sequence of the halotolerant marine bacterium Myxococcus fulvus HW-1.</title>
        <authorList>
            <person name="Li Z.F."/>
            <person name="Li X."/>
            <person name="Liu H."/>
            <person name="Liu X."/>
            <person name="Han K."/>
            <person name="Wu Z.H."/>
            <person name="Hu W."/>
            <person name="Li F.F."/>
            <person name="Li Y.Z."/>
        </authorList>
    </citation>
    <scope>NUCLEOTIDE SEQUENCE [LARGE SCALE GENOMIC DNA]</scope>
    <source>
        <strain evidence="3">ATCC BAA-855 / HW-1</strain>
    </source>
</reference>
<feature type="compositionally biased region" description="Basic and acidic residues" evidence="1">
    <location>
        <begin position="1"/>
        <end position="27"/>
    </location>
</feature>
<gene>
    <name evidence="2" type="ordered locus">LILAB_18970</name>
</gene>
<organism evidence="2 3">
    <name type="scientific">Myxococcus fulvus (strain ATCC BAA-855 / HW-1)</name>
    <dbReference type="NCBI Taxonomy" id="483219"/>
    <lineage>
        <taxon>Bacteria</taxon>
        <taxon>Pseudomonadati</taxon>
        <taxon>Myxococcota</taxon>
        <taxon>Myxococcia</taxon>
        <taxon>Myxococcales</taxon>
        <taxon>Cystobacterineae</taxon>
        <taxon>Myxococcaceae</taxon>
        <taxon>Myxococcus</taxon>
    </lineage>
</organism>
<accession>F8C7U5</accession>
<name>F8C7U5_MYXFH</name>
<evidence type="ECO:0000313" key="2">
    <source>
        <dbReference type="EMBL" id="AEI65696.1"/>
    </source>
</evidence>
<sequence>MLRRIEEEHSMGKPLPEPRQREWRDLWGDAGIPPGASEERWR</sequence>
<evidence type="ECO:0000256" key="1">
    <source>
        <dbReference type="SAM" id="MobiDB-lite"/>
    </source>
</evidence>
<evidence type="ECO:0000313" key="3">
    <source>
        <dbReference type="Proteomes" id="UP000000488"/>
    </source>
</evidence>
<protein>
    <submittedName>
        <fullName evidence="2">Uncharacterized protein</fullName>
    </submittedName>
</protein>
<dbReference type="HOGENOM" id="CLU_3254451_0_0_7"/>
<feature type="region of interest" description="Disordered" evidence="1">
    <location>
        <begin position="1"/>
        <end position="42"/>
    </location>
</feature>
<dbReference type="AlphaFoldDB" id="F8C7U5"/>
<proteinExistence type="predicted"/>